<reference evidence="1" key="3">
    <citation type="submission" date="2025-09" db="UniProtKB">
        <authorList>
            <consortium name="Ensembl"/>
        </authorList>
    </citation>
    <scope>IDENTIFICATION</scope>
</reference>
<dbReference type="GO" id="GO:0048471">
    <property type="term" value="C:perinuclear region of cytoplasm"/>
    <property type="evidence" value="ECO:0007669"/>
    <property type="project" value="Ensembl"/>
</dbReference>
<accession>A0A0D9RCD3</accession>
<dbReference type="GO" id="GO:0005829">
    <property type="term" value="C:cytosol"/>
    <property type="evidence" value="ECO:0007669"/>
    <property type="project" value="Ensembl"/>
</dbReference>
<name>A0A0D9RCD3_CHLSB</name>
<organism evidence="1 2">
    <name type="scientific">Chlorocebus sabaeus</name>
    <name type="common">Green monkey</name>
    <name type="synonym">Simia sabaea</name>
    <dbReference type="NCBI Taxonomy" id="60711"/>
    <lineage>
        <taxon>Eukaryota</taxon>
        <taxon>Metazoa</taxon>
        <taxon>Chordata</taxon>
        <taxon>Craniata</taxon>
        <taxon>Vertebrata</taxon>
        <taxon>Euteleostomi</taxon>
        <taxon>Mammalia</taxon>
        <taxon>Eutheria</taxon>
        <taxon>Euarchontoglires</taxon>
        <taxon>Primates</taxon>
        <taxon>Haplorrhini</taxon>
        <taxon>Catarrhini</taxon>
        <taxon>Cercopithecidae</taxon>
        <taxon>Cercopithecinae</taxon>
        <taxon>Chlorocebus</taxon>
    </lineage>
</organism>
<proteinExistence type="predicted"/>
<protein>
    <submittedName>
        <fullName evidence="1">Sperm microtubule inner protein 6</fullName>
    </submittedName>
</protein>
<keyword evidence="2" id="KW-1185">Reference proteome</keyword>
<dbReference type="Proteomes" id="UP000029965">
    <property type="component" value="Chromosome 12"/>
</dbReference>
<dbReference type="EMBL" id="AQIB01022030">
    <property type="status" value="NOT_ANNOTATED_CDS"/>
    <property type="molecule type" value="Genomic_DNA"/>
</dbReference>
<dbReference type="GO" id="GO:0065003">
    <property type="term" value="P:protein-containing complex assembly"/>
    <property type="evidence" value="ECO:0007669"/>
    <property type="project" value="Ensembl"/>
</dbReference>
<dbReference type="GO" id="GO:0043014">
    <property type="term" value="F:alpha-tubulin binding"/>
    <property type="evidence" value="ECO:0007669"/>
    <property type="project" value="Ensembl"/>
</dbReference>
<dbReference type="GO" id="GO:0097225">
    <property type="term" value="C:sperm midpiece"/>
    <property type="evidence" value="ECO:0007669"/>
    <property type="project" value="Ensembl"/>
</dbReference>
<dbReference type="GO" id="GO:0005739">
    <property type="term" value="C:mitochondrion"/>
    <property type="evidence" value="ECO:0007669"/>
    <property type="project" value="Ensembl"/>
</dbReference>
<sequence length="300" mass="34696">MFLFSRKTKTPISTYSDSYRAPTSIKEVYKDPPLCAWEANKFLTPGLTHTMEQHVDPEALQKMAKCAVQDYTYRGSISGHPYLPEKYWLSQEEADKCSPNYLGSDRYNTWRMEPYNSSCCNKYTTYLPRLPKEAGMETAVRGMPLECPPKPERLNAYAEREVMVNMLNSLSRNQQLPRITPRCGCVDPLPGRLPFHGYESACSGRHYCLRGMDYYASGAPCTDRRLRPWCRELPTVSCVPPYEHRPGMQCAVTTPLPSYYPYPNLRWDTSHFKKSGGPQRNNYVIHPEFVSETYPDYRCW</sequence>
<dbReference type="InterPro" id="IPR028195">
    <property type="entry name" value="SPMIP6"/>
</dbReference>
<dbReference type="OMA" id="QTMERHV"/>
<dbReference type="GeneTree" id="ENSGT00390000000945"/>
<dbReference type="eggNOG" id="ENOG502QRFQ">
    <property type="taxonomic scope" value="Eukaryota"/>
</dbReference>
<dbReference type="STRING" id="60711.ENSCSAP00000006272"/>
<gene>
    <name evidence="1" type="primary">SPMIP6</name>
</gene>
<dbReference type="GO" id="GO:0160111">
    <property type="term" value="C:axonemal A tubule inner sheath"/>
    <property type="evidence" value="ECO:0007669"/>
    <property type="project" value="Ensembl"/>
</dbReference>
<dbReference type="GO" id="GO:0030317">
    <property type="term" value="P:flagellated sperm motility"/>
    <property type="evidence" value="ECO:0007669"/>
    <property type="project" value="Ensembl"/>
</dbReference>
<evidence type="ECO:0000313" key="1">
    <source>
        <dbReference type="Ensembl" id="ENSCSAP00000006272.1"/>
    </source>
</evidence>
<dbReference type="Ensembl" id="ENSCSAT00000008119.1">
    <property type="protein sequence ID" value="ENSCSAP00000006272.1"/>
    <property type="gene ID" value="ENSCSAG00000010041.1"/>
</dbReference>
<dbReference type="GO" id="GO:0005654">
    <property type="term" value="C:nucleoplasm"/>
    <property type="evidence" value="ECO:0007669"/>
    <property type="project" value="Ensembl"/>
</dbReference>
<reference evidence="1" key="2">
    <citation type="submission" date="2025-08" db="UniProtKB">
        <authorList>
            <consortium name="Ensembl"/>
        </authorList>
    </citation>
    <scope>IDENTIFICATION</scope>
</reference>
<dbReference type="Bgee" id="ENSCSAG00000010041">
    <property type="expression patterns" value="Expressed in caudate nucleus and 2 other cell types or tissues"/>
</dbReference>
<reference evidence="1 2" key="1">
    <citation type="submission" date="2014-03" db="EMBL/GenBank/DDBJ databases">
        <authorList>
            <person name="Warren W."/>
            <person name="Wilson R.K."/>
        </authorList>
    </citation>
    <scope>NUCLEOTIDE SEQUENCE</scope>
</reference>
<evidence type="ECO:0000313" key="2">
    <source>
        <dbReference type="Proteomes" id="UP000029965"/>
    </source>
</evidence>
<dbReference type="AlphaFoldDB" id="A0A0D9RCD3"/>
<dbReference type="GO" id="GO:0002177">
    <property type="term" value="C:manchette"/>
    <property type="evidence" value="ECO:0007669"/>
    <property type="project" value="Ensembl"/>
</dbReference>
<dbReference type="PANTHER" id="PTHR35664:SF1">
    <property type="entry name" value="SPERMATID-SPECIFIC MANCHETTE-RELATED PROTEIN 1"/>
    <property type="match status" value="1"/>
</dbReference>
<dbReference type="PANTHER" id="PTHR35664">
    <property type="entry name" value="SPERMATID-SPECIFIC MANCHETTE-RELATED PROTEIN 1"/>
    <property type="match status" value="1"/>
</dbReference>
<dbReference type="Pfam" id="PF15181">
    <property type="entry name" value="SMRP1"/>
    <property type="match status" value="1"/>
</dbReference>